<feature type="transmembrane region" description="Helical" evidence="14">
    <location>
        <begin position="217"/>
        <end position="238"/>
    </location>
</feature>
<name>A0A974HUE7_XENLA</name>
<feature type="domain" description="G-protein coupled receptors family 1 profile" evidence="15">
    <location>
        <begin position="47"/>
        <end position="270"/>
    </location>
</feature>
<evidence type="ECO:0000256" key="11">
    <source>
        <dbReference type="ARBA" id="ARBA00023180"/>
    </source>
</evidence>
<dbReference type="GO" id="GO:0004930">
    <property type="term" value="F:G protein-coupled receptor activity"/>
    <property type="evidence" value="ECO:0007669"/>
    <property type="project" value="UniProtKB-KW"/>
</dbReference>
<dbReference type="InterPro" id="IPR017452">
    <property type="entry name" value="GPCR_Rhodpsn_7TM"/>
</dbReference>
<protein>
    <recommendedName>
        <fullName evidence="14">Olfactory receptor</fullName>
    </recommendedName>
</protein>
<evidence type="ECO:0000256" key="12">
    <source>
        <dbReference type="ARBA" id="ARBA00023224"/>
    </source>
</evidence>
<evidence type="ECO:0000256" key="4">
    <source>
        <dbReference type="ARBA" id="ARBA00022692"/>
    </source>
</evidence>
<feature type="transmembrane region" description="Helical" evidence="14">
    <location>
        <begin position="68"/>
        <end position="92"/>
    </location>
</feature>
<feature type="transmembrane region" description="Helical" evidence="14">
    <location>
        <begin position="259"/>
        <end position="283"/>
    </location>
</feature>
<dbReference type="PANTHER" id="PTHR24242:SF409">
    <property type="entry name" value="OLFACTORY RECEPTOR"/>
    <property type="match status" value="1"/>
</dbReference>
<evidence type="ECO:0000259" key="15">
    <source>
        <dbReference type="PROSITE" id="PS50262"/>
    </source>
</evidence>
<comment type="subcellular location">
    <subcellularLocation>
        <location evidence="1 14">Cell membrane</location>
        <topology evidence="1 14">Multi-pass membrane protein</topology>
    </subcellularLocation>
</comment>
<dbReference type="GO" id="GO:0005886">
    <property type="term" value="C:plasma membrane"/>
    <property type="evidence" value="ECO:0007669"/>
    <property type="project" value="UniProtKB-SubCell"/>
</dbReference>
<dbReference type="OMA" id="GARGECH"/>
<dbReference type="EMBL" id="CM004470">
    <property type="protein sequence ID" value="OCT90797.1"/>
    <property type="molecule type" value="Genomic_DNA"/>
</dbReference>
<dbReference type="SUPFAM" id="SSF81321">
    <property type="entry name" value="Family A G protein-coupled receptor-like"/>
    <property type="match status" value="1"/>
</dbReference>
<dbReference type="Pfam" id="PF00001">
    <property type="entry name" value="7tm_1"/>
    <property type="match status" value="1"/>
</dbReference>
<keyword evidence="8 14" id="KW-0472">Membrane</keyword>
<dbReference type="GO" id="GO:0004984">
    <property type="term" value="F:olfactory receptor activity"/>
    <property type="evidence" value="ECO:0007669"/>
    <property type="project" value="InterPro"/>
</dbReference>
<dbReference type="FunFam" id="1.20.1070.10:FF:000015">
    <property type="entry name" value="Olfactory receptor"/>
    <property type="match status" value="1"/>
</dbReference>
<dbReference type="PROSITE" id="PS50262">
    <property type="entry name" value="G_PROTEIN_RECEP_F1_2"/>
    <property type="match status" value="1"/>
</dbReference>
<evidence type="ECO:0000256" key="3">
    <source>
        <dbReference type="ARBA" id="ARBA00022606"/>
    </source>
</evidence>
<keyword evidence="4 13" id="KW-0812">Transmembrane</keyword>
<keyword evidence="11" id="KW-0325">Glycoprotein</keyword>
<evidence type="ECO:0000256" key="10">
    <source>
        <dbReference type="ARBA" id="ARBA00023170"/>
    </source>
</evidence>
<sequence>MCSLIVGSNRNQTEITHFILQGIGGPHSLKMSFYFIFLTLYIMTMCGNLLIIGLFLQSHHLNSPMYFFLSHLSICDILLSTSVVPNLLSTLLKEHETTFRDSITQFFATSLATAAESFTVIGYPSTCLGARGECHLLTLISYDRYLAICNPLCYTSIMSTRLCVLLVACSWFLSFLYCLIATIEILDLDFCGCNVLNSIFCDIAPLLEISCRNASRLQLACVILASPGILFTFSVILSTYIKISLTILSISSSIGKQKALATCSSHLTVVCTYFGILIVKYTVPSNGQSLNMNKAISLSLVHSSYTSTQPNDL</sequence>
<dbReference type="PRINTS" id="PR00245">
    <property type="entry name" value="OLFACTORYR"/>
</dbReference>
<keyword evidence="9" id="KW-1015">Disulfide bond</keyword>
<dbReference type="PANTHER" id="PTHR24242">
    <property type="entry name" value="G-PROTEIN COUPLED RECEPTOR"/>
    <property type="match status" value="1"/>
</dbReference>
<evidence type="ECO:0000256" key="13">
    <source>
        <dbReference type="RuleBase" id="RU000688"/>
    </source>
</evidence>
<dbReference type="AlphaFoldDB" id="A0A974HUE7"/>
<reference evidence="17" key="1">
    <citation type="journal article" date="2016" name="Nature">
        <title>Genome evolution in the allotetraploid frog Xenopus laevis.</title>
        <authorList>
            <person name="Session A.M."/>
            <person name="Uno Y."/>
            <person name="Kwon T."/>
            <person name="Chapman J.A."/>
            <person name="Toyoda A."/>
            <person name="Takahashi S."/>
            <person name="Fukui A."/>
            <person name="Hikosaka A."/>
            <person name="Suzuki A."/>
            <person name="Kondo M."/>
            <person name="van Heeringen S.J."/>
            <person name="Quigley I."/>
            <person name="Heinz S."/>
            <person name="Ogino H."/>
            <person name="Ochi H."/>
            <person name="Hellsten U."/>
            <person name="Lyons J.B."/>
            <person name="Simakov O."/>
            <person name="Putnam N."/>
            <person name="Stites J."/>
            <person name="Kuroki Y."/>
            <person name="Tanaka T."/>
            <person name="Michiue T."/>
            <person name="Watanabe M."/>
            <person name="Bogdanovic O."/>
            <person name="Lister R."/>
            <person name="Georgiou G."/>
            <person name="Paranjpe S.S."/>
            <person name="van Kruijsbergen I."/>
            <person name="Shu S."/>
            <person name="Carlson J."/>
            <person name="Kinoshita T."/>
            <person name="Ohta Y."/>
            <person name="Mawaribuchi S."/>
            <person name="Jenkins J."/>
            <person name="Grimwood J."/>
            <person name="Schmutz J."/>
            <person name="Mitros T."/>
            <person name="Mozaffari S.V."/>
            <person name="Suzuki Y."/>
            <person name="Haramoto Y."/>
            <person name="Yamamoto T.S."/>
            <person name="Takagi C."/>
            <person name="Heald R."/>
            <person name="Miller K."/>
            <person name="Haudenschild C."/>
            <person name="Kitzman J."/>
            <person name="Nakayama T."/>
            <person name="Izutsu Y."/>
            <person name="Robert J."/>
            <person name="Fortriede J."/>
            <person name="Burns K."/>
            <person name="Lotay V."/>
            <person name="Karimi K."/>
            <person name="Yasuoka Y."/>
            <person name="Dichmann D.S."/>
            <person name="Flajnik M.F."/>
            <person name="Houston D.W."/>
            <person name="Shendure J."/>
            <person name="DuPasquier L."/>
            <person name="Vize P.D."/>
            <person name="Zorn A.M."/>
            <person name="Ito M."/>
            <person name="Marcotte E.M."/>
            <person name="Wallingford J.B."/>
            <person name="Ito Y."/>
            <person name="Asashima M."/>
            <person name="Ueno N."/>
            <person name="Matsuda Y."/>
            <person name="Veenstra G.J."/>
            <person name="Fujiyama A."/>
            <person name="Harland R.M."/>
            <person name="Taira M."/>
            <person name="Rokhsar D.S."/>
        </authorList>
    </citation>
    <scope>NUCLEOTIDE SEQUENCE [LARGE SCALE GENOMIC DNA]</scope>
    <source>
        <strain evidence="17">J</strain>
    </source>
</reference>
<evidence type="ECO:0000256" key="2">
    <source>
        <dbReference type="ARBA" id="ARBA00022475"/>
    </source>
</evidence>
<evidence type="ECO:0000256" key="6">
    <source>
        <dbReference type="ARBA" id="ARBA00022989"/>
    </source>
</evidence>
<keyword evidence="3 14" id="KW-0716">Sensory transduction</keyword>
<keyword evidence="6 14" id="KW-1133">Transmembrane helix</keyword>
<keyword evidence="2 14" id="KW-1003">Cell membrane</keyword>
<dbReference type="Gene3D" id="1.20.1070.10">
    <property type="entry name" value="Rhodopsin 7-helix transmembrane proteins"/>
    <property type="match status" value="1"/>
</dbReference>
<gene>
    <name evidence="16" type="ORF">XELAEV_18019414mg</name>
</gene>
<comment type="similarity">
    <text evidence="13">Belongs to the G-protein coupled receptor 1 family.</text>
</comment>
<feature type="transmembrane region" description="Helical" evidence="14">
    <location>
        <begin position="33"/>
        <end position="56"/>
    </location>
</feature>
<dbReference type="InterPro" id="IPR000725">
    <property type="entry name" value="Olfact_rcpt"/>
</dbReference>
<evidence type="ECO:0000256" key="5">
    <source>
        <dbReference type="ARBA" id="ARBA00022725"/>
    </source>
</evidence>
<evidence type="ECO:0000256" key="1">
    <source>
        <dbReference type="ARBA" id="ARBA00004651"/>
    </source>
</evidence>
<dbReference type="InterPro" id="IPR050939">
    <property type="entry name" value="Olfactory_GPCR1"/>
</dbReference>
<evidence type="ECO:0000313" key="17">
    <source>
        <dbReference type="Proteomes" id="UP000694892"/>
    </source>
</evidence>
<evidence type="ECO:0000256" key="7">
    <source>
        <dbReference type="ARBA" id="ARBA00023040"/>
    </source>
</evidence>
<evidence type="ECO:0000256" key="9">
    <source>
        <dbReference type="ARBA" id="ARBA00023157"/>
    </source>
</evidence>
<keyword evidence="12 13" id="KW-0807">Transducer</keyword>
<dbReference type="PROSITE" id="PS00237">
    <property type="entry name" value="G_PROTEIN_RECEP_F1_1"/>
    <property type="match status" value="1"/>
</dbReference>
<evidence type="ECO:0000256" key="8">
    <source>
        <dbReference type="ARBA" id="ARBA00023136"/>
    </source>
</evidence>
<keyword evidence="5 14" id="KW-0552">Olfaction</keyword>
<keyword evidence="10 13" id="KW-0675">Receptor</keyword>
<evidence type="ECO:0000256" key="14">
    <source>
        <dbReference type="RuleBase" id="RU363047"/>
    </source>
</evidence>
<evidence type="ECO:0000313" key="16">
    <source>
        <dbReference type="EMBL" id="OCT90797.1"/>
    </source>
</evidence>
<feature type="transmembrane region" description="Helical" evidence="14">
    <location>
        <begin position="162"/>
        <end position="183"/>
    </location>
</feature>
<accession>A0A974HUE7</accession>
<dbReference type="InterPro" id="IPR000276">
    <property type="entry name" value="GPCR_Rhodpsn"/>
</dbReference>
<dbReference type="Proteomes" id="UP000694892">
    <property type="component" value="Chromosome 3L"/>
</dbReference>
<keyword evidence="7 13" id="KW-0297">G-protein coupled receptor</keyword>
<dbReference type="PRINTS" id="PR00237">
    <property type="entry name" value="GPCRRHODOPSN"/>
</dbReference>
<proteinExistence type="inferred from homology"/>
<organism evidence="16 17">
    <name type="scientific">Xenopus laevis</name>
    <name type="common">African clawed frog</name>
    <dbReference type="NCBI Taxonomy" id="8355"/>
    <lineage>
        <taxon>Eukaryota</taxon>
        <taxon>Metazoa</taxon>
        <taxon>Chordata</taxon>
        <taxon>Craniata</taxon>
        <taxon>Vertebrata</taxon>
        <taxon>Euteleostomi</taxon>
        <taxon>Amphibia</taxon>
        <taxon>Batrachia</taxon>
        <taxon>Anura</taxon>
        <taxon>Pipoidea</taxon>
        <taxon>Pipidae</taxon>
        <taxon>Xenopodinae</taxon>
        <taxon>Xenopus</taxon>
        <taxon>Xenopus</taxon>
    </lineage>
</organism>